<dbReference type="InterPro" id="IPR009003">
    <property type="entry name" value="Peptidase_S1_PA"/>
</dbReference>
<keyword evidence="3" id="KW-0645">Protease</keyword>
<dbReference type="Pfam" id="PF00089">
    <property type="entry name" value="Trypsin"/>
    <property type="match status" value="1"/>
</dbReference>
<proteinExistence type="inferred from homology"/>
<dbReference type="InterPro" id="IPR018114">
    <property type="entry name" value="TRYPSIN_HIS"/>
</dbReference>
<gene>
    <name evidence="6" type="ORF">OXX778_LOCUS8180</name>
</gene>
<dbReference type="InterPro" id="IPR001314">
    <property type="entry name" value="Peptidase_S1A"/>
</dbReference>
<evidence type="ECO:0000256" key="4">
    <source>
        <dbReference type="SAM" id="SignalP"/>
    </source>
</evidence>
<feature type="chain" id="PRO_5032401695" description="Peptidase S1 domain-containing protein" evidence="4">
    <location>
        <begin position="19"/>
        <end position="323"/>
    </location>
</feature>
<feature type="domain" description="Peptidase S1" evidence="5">
    <location>
        <begin position="44"/>
        <end position="321"/>
    </location>
</feature>
<evidence type="ECO:0000313" key="7">
    <source>
        <dbReference type="Proteomes" id="UP000663879"/>
    </source>
</evidence>
<dbReference type="GO" id="GO:0006508">
    <property type="term" value="P:proteolysis"/>
    <property type="evidence" value="ECO:0007669"/>
    <property type="project" value="UniProtKB-KW"/>
</dbReference>
<dbReference type="EMBL" id="CAJNOC010001106">
    <property type="protein sequence ID" value="CAF0835420.1"/>
    <property type="molecule type" value="Genomic_DNA"/>
</dbReference>
<keyword evidence="1" id="KW-1015">Disulfide bond</keyword>
<evidence type="ECO:0000256" key="2">
    <source>
        <dbReference type="ARBA" id="ARBA00024195"/>
    </source>
</evidence>
<reference evidence="6" key="1">
    <citation type="submission" date="2021-02" db="EMBL/GenBank/DDBJ databases">
        <authorList>
            <person name="Nowell W R."/>
        </authorList>
    </citation>
    <scope>NUCLEOTIDE SEQUENCE</scope>
    <source>
        <strain evidence="6">Ploen Becks lab</strain>
    </source>
</reference>
<dbReference type="AlphaFoldDB" id="A0A813VC83"/>
<keyword evidence="3" id="KW-0720">Serine protease</keyword>
<evidence type="ECO:0000313" key="6">
    <source>
        <dbReference type="EMBL" id="CAF0835420.1"/>
    </source>
</evidence>
<accession>A0A813VC83</accession>
<dbReference type="SMART" id="SM00020">
    <property type="entry name" value="Tryp_SPc"/>
    <property type="match status" value="1"/>
</dbReference>
<dbReference type="Proteomes" id="UP000663879">
    <property type="component" value="Unassembled WGS sequence"/>
</dbReference>
<dbReference type="InterPro" id="IPR043504">
    <property type="entry name" value="Peptidase_S1_PA_chymotrypsin"/>
</dbReference>
<dbReference type="PROSITE" id="PS50240">
    <property type="entry name" value="TRYPSIN_DOM"/>
    <property type="match status" value="1"/>
</dbReference>
<name>A0A813VC83_9BILA</name>
<keyword evidence="4" id="KW-0732">Signal</keyword>
<dbReference type="FunFam" id="2.40.10.10:FF:000002">
    <property type="entry name" value="Transmembrane protease serine"/>
    <property type="match status" value="1"/>
</dbReference>
<comment type="caution">
    <text evidence="6">The sequence shown here is derived from an EMBL/GenBank/DDBJ whole genome shotgun (WGS) entry which is preliminary data.</text>
</comment>
<keyword evidence="3" id="KW-0378">Hydrolase</keyword>
<dbReference type="InterPro" id="IPR001254">
    <property type="entry name" value="Trypsin_dom"/>
</dbReference>
<comment type="similarity">
    <text evidence="2">Belongs to the peptidase S1 family. CLIP subfamily.</text>
</comment>
<evidence type="ECO:0000256" key="1">
    <source>
        <dbReference type="ARBA" id="ARBA00023157"/>
    </source>
</evidence>
<dbReference type="PROSITE" id="PS00135">
    <property type="entry name" value="TRYPSIN_SER"/>
    <property type="match status" value="1"/>
</dbReference>
<sequence length="323" mass="36744">MRLLKISLILCLIKIYHFETCDYGYNGPDCDECGIQSVWSNPRIIGGSVAKPHSWPSLSLIFFNYKVRVNKPSMILEFQAICGGSLIDFSTVLTAAHCFQKFVYSNQTDKFYEVTPNEFYPSLESMYTVYLGVHVITNIIDKVNLINYNPINVRKIYIHEGYDDFTQENDIALIKFFKKVNKSKNIQLSCLPRKKQDEATGLDLRAVAVGWGVQKFGDTRPSDQLNNVALNIYYSNECDRIYPELIKNWSKQMCAGDVKNIKDTCQGDSGGPLFVLKLINFKMKYVQVGITSYGDGCGKAGHPAIYTRVSAYLDWIDNKLVNY</sequence>
<dbReference type="CDD" id="cd00190">
    <property type="entry name" value="Tryp_SPc"/>
    <property type="match status" value="1"/>
</dbReference>
<feature type="signal peptide" evidence="4">
    <location>
        <begin position="1"/>
        <end position="18"/>
    </location>
</feature>
<keyword evidence="7" id="KW-1185">Reference proteome</keyword>
<organism evidence="6 7">
    <name type="scientific">Brachionus calyciflorus</name>
    <dbReference type="NCBI Taxonomy" id="104777"/>
    <lineage>
        <taxon>Eukaryota</taxon>
        <taxon>Metazoa</taxon>
        <taxon>Spiralia</taxon>
        <taxon>Gnathifera</taxon>
        <taxon>Rotifera</taxon>
        <taxon>Eurotatoria</taxon>
        <taxon>Monogononta</taxon>
        <taxon>Pseudotrocha</taxon>
        <taxon>Ploima</taxon>
        <taxon>Brachionidae</taxon>
        <taxon>Brachionus</taxon>
    </lineage>
</organism>
<dbReference type="PANTHER" id="PTHR24256">
    <property type="entry name" value="TRYPTASE-RELATED"/>
    <property type="match status" value="1"/>
</dbReference>
<dbReference type="SUPFAM" id="SSF50494">
    <property type="entry name" value="Trypsin-like serine proteases"/>
    <property type="match status" value="1"/>
</dbReference>
<dbReference type="OrthoDB" id="6380398at2759"/>
<evidence type="ECO:0000256" key="3">
    <source>
        <dbReference type="RuleBase" id="RU363034"/>
    </source>
</evidence>
<dbReference type="PRINTS" id="PR00722">
    <property type="entry name" value="CHYMOTRYPSIN"/>
</dbReference>
<protein>
    <recommendedName>
        <fullName evidence="5">Peptidase S1 domain-containing protein</fullName>
    </recommendedName>
</protein>
<evidence type="ECO:0000259" key="5">
    <source>
        <dbReference type="PROSITE" id="PS50240"/>
    </source>
</evidence>
<dbReference type="InterPro" id="IPR033116">
    <property type="entry name" value="TRYPSIN_SER"/>
</dbReference>
<dbReference type="PROSITE" id="PS00134">
    <property type="entry name" value="TRYPSIN_HIS"/>
    <property type="match status" value="1"/>
</dbReference>
<dbReference type="InterPro" id="IPR051487">
    <property type="entry name" value="Ser/Thr_Proteases_Immune/Dev"/>
</dbReference>
<dbReference type="GO" id="GO:0004252">
    <property type="term" value="F:serine-type endopeptidase activity"/>
    <property type="evidence" value="ECO:0007669"/>
    <property type="project" value="InterPro"/>
</dbReference>
<dbReference type="Gene3D" id="2.40.10.10">
    <property type="entry name" value="Trypsin-like serine proteases"/>
    <property type="match status" value="1"/>
</dbReference>